<evidence type="ECO:0000313" key="1">
    <source>
        <dbReference type="EMBL" id="KAF9643855.1"/>
    </source>
</evidence>
<evidence type="ECO:0000313" key="2">
    <source>
        <dbReference type="Proteomes" id="UP000886501"/>
    </source>
</evidence>
<keyword evidence="2" id="KW-1185">Reference proteome</keyword>
<comment type="caution">
    <text evidence="1">The sequence shown here is derived from an EMBL/GenBank/DDBJ whole genome shotgun (WGS) entry which is preliminary data.</text>
</comment>
<dbReference type="Proteomes" id="UP000886501">
    <property type="component" value="Unassembled WGS sequence"/>
</dbReference>
<accession>A0ACB6Z2C7</accession>
<reference evidence="1" key="2">
    <citation type="journal article" date="2020" name="Nat. Commun.">
        <title>Large-scale genome sequencing of mycorrhizal fungi provides insights into the early evolution of symbiotic traits.</title>
        <authorList>
            <person name="Miyauchi S."/>
            <person name="Kiss E."/>
            <person name="Kuo A."/>
            <person name="Drula E."/>
            <person name="Kohler A."/>
            <person name="Sanchez-Garcia M."/>
            <person name="Morin E."/>
            <person name="Andreopoulos B."/>
            <person name="Barry K.W."/>
            <person name="Bonito G."/>
            <person name="Buee M."/>
            <person name="Carver A."/>
            <person name="Chen C."/>
            <person name="Cichocki N."/>
            <person name="Clum A."/>
            <person name="Culley D."/>
            <person name="Crous P.W."/>
            <person name="Fauchery L."/>
            <person name="Girlanda M."/>
            <person name="Hayes R.D."/>
            <person name="Keri Z."/>
            <person name="LaButti K."/>
            <person name="Lipzen A."/>
            <person name="Lombard V."/>
            <person name="Magnuson J."/>
            <person name="Maillard F."/>
            <person name="Murat C."/>
            <person name="Nolan M."/>
            <person name="Ohm R.A."/>
            <person name="Pangilinan J."/>
            <person name="Pereira M.F."/>
            <person name="Perotto S."/>
            <person name="Peter M."/>
            <person name="Pfister S."/>
            <person name="Riley R."/>
            <person name="Sitrit Y."/>
            <person name="Stielow J.B."/>
            <person name="Szollosi G."/>
            <person name="Zifcakova L."/>
            <person name="Stursova M."/>
            <person name="Spatafora J.W."/>
            <person name="Tedersoo L."/>
            <person name="Vaario L.M."/>
            <person name="Yamada A."/>
            <person name="Yan M."/>
            <person name="Wang P."/>
            <person name="Xu J."/>
            <person name="Bruns T."/>
            <person name="Baldrian P."/>
            <person name="Vilgalys R."/>
            <person name="Dunand C."/>
            <person name="Henrissat B."/>
            <person name="Grigoriev I.V."/>
            <person name="Hibbett D."/>
            <person name="Nagy L.G."/>
            <person name="Martin F.M."/>
        </authorList>
    </citation>
    <scope>NUCLEOTIDE SEQUENCE</scope>
    <source>
        <strain evidence="1">P2</strain>
    </source>
</reference>
<reference evidence="1" key="1">
    <citation type="submission" date="2019-10" db="EMBL/GenBank/DDBJ databases">
        <authorList>
            <consortium name="DOE Joint Genome Institute"/>
            <person name="Kuo A."/>
            <person name="Miyauchi S."/>
            <person name="Kiss E."/>
            <person name="Drula E."/>
            <person name="Kohler A."/>
            <person name="Sanchez-Garcia M."/>
            <person name="Andreopoulos B."/>
            <person name="Barry K.W."/>
            <person name="Bonito G."/>
            <person name="Buee M."/>
            <person name="Carver A."/>
            <person name="Chen C."/>
            <person name="Cichocki N."/>
            <person name="Clum A."/>
            <person name="Culley D."/>
            <person name="Crous P.W."/>
            <person name="Fauchery L."/>
            <person name="Girlanda M."/>
            <person name="Hayes R."/>
            <person name="Keri Z."/>
            <person name="Labutti K."/>
            <person name="Lipzen A."/>
            <person name="Lombard V."/>
            <person name="Magnuson J."/>
            <person name="Maillard F."/>
            <person name="Morin E."/>
            <person name="Murat C."/>
            <person name="Nolan M."/>
            <person name="Ohm R."/>
            <person name="Pangilinan J."/>
            <person name="Pereira M."/>
            <person name="Perotto S."/>
            <person name="Peter M."/>
            <person name="Riley R."/>
            <person name="Sitrit Y."/>
            <person name="Stielow B."/>
            <person name="Szollosi G."/>
            <person name="Zifcakova L."/>
            <person name="Stursova M."/>
            <person name="Spatafora J.W."/>
            <person name="Tedersoo L."/>
            <person name="Vaario L.-M."/>
            <person name="Yamada A."/>
            <person name="Yan M."/>
            <person name="Wang P."/>
            <person name="Xu J."/>
            <person name="Bruns T."/>
            <person name="Baldrian P."/>
            <person name="Vilgalys R."/>
            <person name="Henrissat B."/>
            <person name="Grigoriev I.V."/>
            <person name="Hibbett D."/>
            <person name="Nagy L.G."/>
            <person name="Martin F.M."/>
        </authorList>
    </citation>
    <scope>NUCLEOTIDE SEQUENCE</scope>
    <source>
        <strain evidence="1">P2</strain>
    </source>
</reference>
<gene>
    <name evidence="1" type="ORF">BDM02DRAFT_3191125</name>
</gene>
<sequence length="104" mass="11680">MAVTYEKAEEFNYPFAKRTVEDEWMSCPPPSIIPFAGTLIINVLHCCAAGFNQSNAPMEEESYHQIYALLLIFIEDDWNHPQLGGHVQSQLEKAINTILAASLP</sequence>
<name>A0ACB6Z2C7_THEGA</name>
<organism evidence="1 2">
    <name type="scientific">Thelephora ganbajun</name>
    <name type="common">Ganba fungus</name>
    <dbReference type="NCBI Taxonomy" id="370292"/>
    <lineage>
        <taxon>Eukaryota</taxon>
        <taxon>Fungi</taxon>
        <taxon>Dikarya</taxon>
        <taxon>Basidiomycota</taxon>
        <taxon>Agaricomycotina</taxon>
        <taxon>Agaricomycetes</taxon>
        <taxon>Thelephorales</taxon>
        <taxon>Thelephoraceae</taxon>
        <taxon>Thelephora</taxon>
    </lineage>
</organism>
<proteinExistence type="predicted"/>
<dbReference type="EMBL" id="MU118180">
    <property type="protein sequence ID" value="KAF9643855.1"/>
    <property type="molecule type" value="Genomic_DNA"/>
</dbReference>
<protein>
    <submittedName>
        <fullName evidence="1">Uncharacterized protein</fullName>
    </submittedName>
</protein>